<feature type="domain" description="HTH araC/xylS-type" evidence="4">
    <location>
        <begin position="16"/>
        <end position="115"/>
    </location>
</feature>
<dbReference type="PROSITE" id="PS01124">
    <property type="entry name" value="HTH_ARAC_FAMILY_2"/>
    <property type="match status" value="1"/>
</dbReference>
<dbReference type="EMBL" id="CP119317">
    <property type="protein sequence ID" value="WEK54403.1"/>
    <property type="molecule type" value="Genomic_DNA"/>
</dbReference>
<keyword evidence="2" id="KW-0238">DNA-binding</keyword>
<keyword evidence="3" id="KW-0804">Transcription</keyword>
<dbReference type="PANTHER" id="PTHR47504">
    <property type="entry name" value="RIGHT ORIGIN-BINDING PROTEIN"/>
    <property type="match status" value="1"/>
</dbReference>
<dbReference type="GO" id="GO:0043565">
    <property type="term" value="F:sequence-specific DNA binding"/>
    <property type="evidence" value="ECO:0007669"/>
    <property type="project" value="InterPro"/>
</dbReference>
<organism evidence="5 6">
    <name type="scientific">Candidatus Cohnella colombiensis</name>
    <dbReference type="NCBI Taxonomy" id="3121368"/>
    <lineage>
        <taxon>Bacteria</taxon>
        <taxon>Bacillati</taxon>
        <taxon>Bacillota</taxon>
        <taxon>Bacilli</taxon>
        <taxon>Bacillales</taxon>
        <taxon>Paenibacillaceae</taxon>
        <taxon>Cohnella</taxon>
    </lineage>
</organism>
<dbReference type="AlphaFoldDB" id="A0AA95EVY3"/>
<dbReference type="PANTHER" id="PTHR47504:SF5">
    <property type="entry name" value="RIGHT ORIGIN-BINDING PROTEIN"/>
    <property type="match status" value="1"/>
</dbReference>
<dbReference type="Gene3D" id="1.10.10.60">
    <property type="entry name" value="Homeodomain-like"/>
    <property type="match status" value="2"/>
</dbReference>
<evidence type="ECO:0000313" key="5">
    <source>
        <dbReference type="EMBL" id="WEK54403.1"/>
    </source>
</evidence>
<dbReference type="Proteomes" id="UP001178662">
    <property type="component" value="Chromosome"/>
</dbReference>
<dbReference type="InterPro" id="IPR010499">
    <property type="entry name" value="AraC_E-bd"/>
</dbReference>
<dbReference type="Pfam" id="PF14526">
    <property type="entry name" value="Cass2"/>
    <property type="match status" value="1"/>
</dbReference>
<dbReference type="InterPro" id="IPR018060">
    <property type="entry name" value="HTH_AraC"/>
</dbReference>
<evidence type="ECO:0000259" key="4">
    <source>
        <dbReference type="PROSITE" id="PS01124"/>
    </source>
</evidence>
<dbReference type="InterPro" id="IPR050959">
    <property type="entry name" value="MarA-like"/>
</dbReference>
<dbReference type="SUPFAM" id="SSF55136">
    <property type="entry name" value="Probable bacterial effector-binding domain"/>
    <property type="match status" value="1"/>
</dbReference>
<dbReference type="InterPro" id="IPR009057">
    <property type="entry name" value="Homeodomain-like_sf"/>
</dbReference>
<reference evidence="5" key="1">
    <citation type="submission" date="2023-03" db="EMBL/GenBank/DDBJ databases">
        <title>Andean soil-derived lignocellulolytic bacterial consortium as a source of novel taxa and putative plastic-active enzymes.</title>
        <authorList>
            <person name="Diaz-Garcia L."/>
            <person name="Chuvochina M."/>
            <person name="Feuerriegel G."/>
            <person name="Bunk B."/>
            <person name="Sproer C."/>
            <person name="Streit W.R."/>
            <person name="Rodriguez L.M."/>
            <person name="Overmann J."/>
            <person name="Jimenez D.J."/>
        </authorList>
    </citation>
    <scope>NUCLEOTIDE SEQUENCE</scope>
    <source>
        <strain evidence="5">MAG 2441</strain>
    </source>
</reference>
<name>A0AA95EVY3_9BACL</name>
<proteinExistence type="predicted"/>
<dbReference type="Pfam" id="PF12833">
    <property type="entry name" value="HTH_18"/>
    <property type="match status" value="1"/>
</dbReference>
<dbReference type="SMART" id="SM00871">
    <property type="entry name" value="AraC_E_bind"/>
    <property type="match status" value="1"/>
</dbReference>
<dbReference type="InterPro" id="IPR029441">
    <property type="entry name" value="Cass2"/>
</dbReference>
<evidence type="ECO:0000256" key="3">
    <source>
        <dbReference type="ARBA" id="ARBA00023163"/>
    </source>
</evidence>
<evidence type="ECO:0000256" key="2">
    <source>
        <dbReference type="ARBA" id="ARBA00023125"/>
    </source>
</evidence>
<evidence type="ECO:0000313" key="6">
    <source>
        <dbReference type="Proteomes" id="UP001178662"/>
    </source>
</evidence>
<sequence>MNSRGGSKMEWLERMNRAIDYIEENLTGDIELSEVASMACCSSHQFQRMFSFITDVTLAEYIRRRRLTLAALELQHRGVAKVIDVALKYGYDSPVSFARAFHALHGITPAMARQDGIALKAYPRLSFLITIRGADAMNYRIETKESFEVFGIEGIFHTDGGEEAPQTPAKLWEQSHANGDVKQLEARAGVLPSFVSQDLYPVNAVCSYRKTGPDTFPYMLCAFKEENSNTDGYTTVTIPAYTWVIFPSEPHHWEQFGDTIETLYRRFYTEWLPTAGYEQVDGVEFEMNGTKNGLNYIELWFAVRKM</sequence>
<dbReference type="GO" id="GO:0003700">
    <property type="term" value="F:DNA-binding transcription factor activity"/>
    <property type="evidence" value="ECO:0007669"/>
    <property type="project" value="InterPro"/>
</dbReference>
<accession>A0AA95EVY3</accession>
<dbReference type="Gene3D" id="3.20.80.10">
    <property type="entry name" value="Regulatory factor, effector binding domain"/>
    <property type="match status" value="1"/>
</dbReference>
<evidence type="ECO:0000256" key="1">
    <source>
        <dbReference type="ARBA" id="ARBA00023015"/>
    </source>
</evidence>
<keyword evidence="6" id="KW-1185">Reference proteome</keyword>
<keyword evidence="1" id="KW-0805">Transcription regulation</keyword>
<dbReference type="SUPFAM" id="SSF46689">
    <property type="entry name" value="Homeodomain-like"/>
    <property type="match status" value="2"/>
</dbReference>
<dbReference type="InterPro" id="IPR011256">
    <property type="entry name" value="Reg_factor_effector_dom_sf"/>
</dbReference>
<dbReference type="SMART" id="SM00342">
    <property type="entry name" value="HTH_ARAC"/>
    <property type="match status" value="1"/>
</dbReference>
<protein>
    <submittedName>
        <fullName evidence="5">Effector binding domain-containing protein</fullName>
    </submittedName>
</protein>
<gene>
    <name evidence="5" type="ORF">P0Y55_18005</name>
</gene>